<gene>
    <name evidence="1" type="primary">ga20643</name>
    <name evidence="1" type="ORF">PR202_ga20643</name>
</gene>
<comment type="caution">
    <text evidence="1">The sequence shown here is derived from an EMBL/GenBank/DDBJ whole genome shotgun (WGS) entry which is preliminary data.</text>
</comment>
<evidence type="ECO:0000313" key="1">
    <source>
        <dbReference type="EMBL" id="GJN03223.1"/>
    </source>
</evidence>
<reference evidence="1" key="2">
    <citation type="submission" date="2021-12" db="EMBL/GenBank/DDBJ databases">
        <title>Resequencing data analysis of finger millet.</title>
        <authorList>
            <person name="Hatakeyama M."/>
            <person name="Aluri S."/>
            <person name="Balachadran M.T."/>
            <person name="Sivarajan S.R."/>
            <person name="Poveda L."/>
            <person name="Shimizu-Inatsugi R."/>
            <person name="Schlapbach R."/>
            <person name="Sreeman S.M."/>
            <person name="Shimizu K.K."/>
        </authorList>
    </citation>
    <scope>NUCLEOTIDE SEQUENCE</scope>
</reference>
<organism evidence="1 2">
    <name type="scientific">Eleusine coracana subsp. coracana</name>
    <dbReference type="NCBI Taxonomy" id="191504"/>
    <lineage>
        <taxon>Eukaryota</taxon>
        <taxon>Viridiplantae</taxon>
        <taxon>Streptophyta</taxon>
        <taxon>Embryophyta</taxon>
        <taxon>Tracheophyta</taxon>
        <taxon>Spermatophyta</taxon>
        <taxon>Magnoliopsida</taxon>
        <taxon>Liliopsida</taxon>
        <taxon>Poales</taxon>
        <taxon>Poaceae</taxon>
        <taxon>PACMAD clade</taxon>
        <taxon>Chloridoideae</taxon>
        <taxon>Cynodonteae</taxon>
        <taxon>Eleusininae</taxon>
        <taxon>Eleusine</taxon>
    </lineage>
</organism>
<protein>
    <submittedName>
        <fullName evidence="1">Uncharacterized protein</fullName>
    </submittedName>
</protein>
<dbReference type="AlphaFoldDB" id="A0AAV5CX64"/>
<accession>A0AAV5CX64</accession>
<sequence>MEEGLPVLGRTLAIHLNRGAAASESGVDPYVWVCLLDDLAPRLGVMAAAPPPQSLAFQSRRGCRMAAPYNNLAAAAGNALCVRVNLSHVPPPKIRMVLPLPPLLSRPA</sequence>
<name>A0AAV5CX64_ELECO</name>
<reference evidence="1" key="1">
    <citation type="journal article" date="2018" name="DNA Res.">
        <title>Multiple hybrid de novo genome assembly of finger millet, an orphan allotetraploid crop.</title>
        <authorList>
            <person name="Hatakeyama M."/>
            <person name="Aluri S."/>
            <person name="Balachadran M.T."/>
            <person name="Sivarajan S.R."/>
            <person name="Patrignani A."/>
            <person name="Gruter S."/>
            <person name="Poveda L."/>
            <person name="Shimizu-Inatsugi R."/>
            <person name="Baeten J."/>
            <person name="Francoijs K.J."/>
            <person name="Nataraja K.N."/>
            <person name="Reddy Y.A.N."/>
            <person name="Phadnis S."/>
            <person name="Ravikumar R.L."/>
            <person name="Schlapbach R."/>
            <person name="Sreeman S.M."/>
            <person name="Shimizu K.K."/>
        </authorList>
    </citation>
    <scope>NUCLEOTIDE SEQUENCE</scope>
</reference>
<keyword evidence="2" id="KW-1185">Reference proteome</keyword>
<proteinExistence type="predicted"/>
<dbReference type="Proteomes" id="UP001054889">
    <property type="component" value="Unassembled WGS sequence"/>
</dbReference>
<evidence type="ECO:0000313" key="2">
    <source>
        <dbReference type="Proteomes" id="UP001054889"/>
    </source>
</evidence>
<dbReference type="EMBL" id="BQKI01000009">
    <property type="protein sequence ID" value="GJN03223.1"/>
    <property type="molecule type" value="Genomic_DNA"/>
</dbReference>